<evidence type="ECO:0000313" key="1">
    <source>
        <dbReference type="EMBL" id="CEI73592.1"/>
    </source>
</evidence>
<evidence type="ECO:0008006" key="3">
    <source>
        <dbReference type="Google" id="ProtNLM"/>
    </source>
</evidence>
<organism evidence="1 2">
    <name type="scientific">Romboutsia hominis</name>
    <dbReference type="NCBI Taxonomy" id="1507512"/>
    <lineage>
        <taxon>Bacteria</taxon>
        <taxon>Bacillati</taxon>
        <taxon>Bacillota</taxon>
        <taxon>Clostridia</taxon>
        <taxon>Peptostreptococcales</taxon>
        <taxon>Peptostreptococcaceae</taxon>
        <taxon>Romboutsia</taxon>
    </lineage>
</organism>
<dbReference type="EMBL" id="LN650648">
    <property type="protein sequence ID" value="CEI73592.1"/>
    <property type="molecule type" value="Genomic_DNA"/>
</dbReference>
<gene>
    <name evidence="1" type="ORF">FRIFI_2064</name>
</gene>
<evidence type="ECO:0000313" key="2">
    <source>
        <dbReference type="Proteomes" id="UP000245695"/>
    </source>
</evidence>
<proteinExistence type="predicted"/>
<protein>
    <recommendedName>
        <fullName evidence="3">DUF4177 domain-containing protein</fullName>
    </recommendedName>
</protein>
<dbReference type="Proteomes" id="UP000245695">
    <property type="component" value="Chromosome 1"/>
</dbReference>
<accession>A0A2P2BTD4</accession>
<sequence length="71" mass="8435">MYEYKFIKVPLKKGWNIKTGDTFEECKNTIQEEVKNGWRLKQVIVPVNENTGIAPYQASYCYQIIFEKEIK</sequence>
<dbReference type="AlphaFoldDB" id="A0A2P2BTD4"/>
<name>A0A2P2BTD4_9FIRM</name>
<dbReference type="RefSeq" id="WP_166505801.1">
    <property type="nucleotide sequence ID" value="NZ_JAKNTL010000007.1"/>
</dbReference>
<reference evidence="1 2" key="1">
    <citation type="submission" date="2014-09" db="EMBL/GenBank/DDBJ databases">
        <authorList>
            <person name="Hornung B.V."/>
        </authorList>
    </citation>
    <scope>NUCLEOTIDE SEQUENCE [LARGE SCALE GENOMIC DNA]</scope>
    <source>
        <strain evidence="1 2">FRIFI</strain>
    </source>
</reference>
<dbReference type="KEGG" id="rhom:FRIFI_2064"/>
<keyword evidence="2" id="KW-1185">Reference proteome</keyword>
<dbReference type="InterPro" id="IPR025234">
    <property type="entry name" value="YjzH-like"/>
</dbReference>
<dbReference type="Pfam" id="PF13783">
    <property type="entry name" value="DUF4177"/>
    <property type="match status" value="1"/>
</dbReference>